<dbReference type="InterPro" id="IPR004045">
    <property type="entry name" value="Glutathione_S-Trfase_N"/>
</dbReference>
<dbReference type="Pfam" id="PF00043">
    <property type="entry name" value="GST_C"/>
    <property type="match status" value="1"/>
</dbReference>
<dbReference type="PANTHER" id="PTHR44051:SF21">
    <property type="entry name" value="GLUTATHIONE S-TRANSFERASE FAMILY PROTEIN"/>
    <property type="match status" value="1"/>
</dbReference>
<dbReference type="CDD" id="cd03046">
    <property type="entry name" value="GST_N_GTT1_like"/>
    <property type="match status" value="1"/>
</dbReference>
<evidence type="ECO:0000256" key="1">
    <source>
        <dbReference type="RuleBase" id="RU003494"/>
    </source>
</evidence>
<proteinExistence type="inferred from homology"/>
<protein>
    <submittedName>
        <fullName evidence="4">Glutathione S-transferase family protein</fullName>
    </submittedName>
</protein>
<dbReference type="Gene3D" id="1.20.1050.10">
    <property type="match status" value="1"/>
</dbReference>
<sequence length="203" mass="22245">MKMLTLFHAPQSRSTAIVTLIEEMGIADKVEIRLVDIVRARFGTGAADAANPHPEKKAPCLVHDGHIITERGAIMTHLTTLFPSDMAPAVGTPAWGSFLTWMNWYQGVMEPVLVLDFGKVAHPSLTATFRGVDEVTARIRAALEHGPWLLGDHFTAADLLVHSPYAWFDNVPDDPLIKDWVARCMARPARLKVLAADASQMAA</sequence>
<gene>
    <name evidence="4" type="ORF">ACFOGH_12765</name>
</gene>
<dbReference type="InterPro" id="IPR036249">
    <property type="entry name" value="Thioredoxin-like_sf"/>
</dbReference>
<evidence type="ECO:0000313" key="5">
    <source>
        <dbReference type="Proteomes" id="UP001595547"/>
    </source>
</evidence>
<dbReference type="SUPFAM" id="SSF47616">
    <property type="entry name" value="GST C-terminal domain-like"/>
    <property type="match status" value="1"/>
</dbReference>
<accession>A0ABV7J4S5</accession>
<feature type="domain" description="GST N-terminal" evidence="3">
    <location>
        <begin position="4"/>
        <end position="78"/>
    </location>
</feature>
<name>A0ABV7J4S5_9RHOB</name>
<dbReference type="EMBL" id="JBHRTO010000001">
    <property type="protein sequence ID" value="MFC3181869.1"/>
    <property type="molecule type" value="Genomic_DNA"/>
</dbReference>
<dbReference type="InterPro" id="IPR004046">
    <property type="entry name" value="GST_C"/>
</dbReference>
<comment type="similarity">
    <text evidence="1">Belongs to the GST superfamily.</text>
</comment>
<evidence type="ECO:0000259" key="3">
    <source>
        <dbReference type="Pfam" id="PF02798"/>
    </source>
</evidence>
<dbReference type="Proteomes" id="UP001595547">
    <property type="component" value="Unassembled WGS sequence"/>
</dbReference>
<evidence type="ECO:0000259" key="2">
    <source>
        <dbReference type="Pfam" id="PF00043"/>
    </source>
</evidence>
<comment type="caution">
    <text evidence="4">The sequence shown here is derived from an EMBL/GenBank/DDBJ whole genome shotgun (WGS) entry which is preliminary data.</text>
</comment>
<dbReference type="InterPro" id="IPR036282">
    <property type="entry name" value="Glutathione-S-Trfase_C_sf"/>
</dbReference>
<dbReference type="RefSeq" id="WP_380073453.1">
    <property type="nucleotide sequence ID" value="NZ_JBHRTO010000001.1"/>
</dbReference>
<dbReference type="Pfam" id="PF02798">
    <property type="entry name" value="GST_N"/>
    <property type="match status" value="1"/>
</dbReference>
<dbReference type="CDD" id="cd03207">
    <property type="entry name" value="GST_C_8"/>
    <property type="match status" value="1"/>
</dbReference>
<organism evidence="4 5">
    <name type="scientific">Cypionkella sinensis</name>
    <dbReference type="NCBI Taxonomy" id="1756043"/>
    <lineage>
        <taxon>Bacteria</taxon>
        <taxon>Pseudomonadati</taxon>
        <taxon>Pseudomonadota</taxon>
        <taxon>Alphaproteobacteria</taxon>
        <taxon>Rhodobacterales</taxon>
        <taxon>Paracoccaceae</taxon>
        <taxon>Cypionkella</taxon>
    </lineage>
</organism>
<reference evidence="5" key="1">
    <citation type="journal article" date="2019" name="Int. J. Syst. Evol. Microbiol.">
        <title>The Global Catalogue of Microorganisms (GCM) 10K type strain sequencing project: providing services to taxonomists for standard genome sequencing and annotation.</title>
        <authorList>
            <consortium name="The Broad Institute Genomics Platform"/>
            <consortium name="The Broad Institute Genome Sequencing Center for Infectious Disease"/>
            <person name="Wu L."/>
            <person name="Ma J."/>
        </authorList>
    </citation>
    <scope>NUCLEOTIDE SEQUENCE [LARGE SCALE GENOMIC DNA]</scope>
    <source>
        <strain evidence="5">KCTC 52039</strain>
    </source>
</reference>
<keyword evidence="5" id="KW-1185">Reference proteome</keyword>
<dbReference type="SUPFAM" id="SSF52833">
    <property type="entry name" value="Thioredoxin-like"/>
    <property type="match status" value="1"/>
</dbReference>
<feature type="domain" description="Glutathione S-transferase C-terminal" evidence="2">
    <location>
        <begin position="127"/>
        <end position="188"/>
    </location>
</feature>
<dbReference type="Gene3D" id="3.40.30.10">
    <property type="entry name" value="Glutaredoxin"/>
    <property type="match status" value="1"/>
</dbReference>
<evidence type="ECO:0000313" key="4">
    <source>
        <dbReference type="EMBL" id="MFC3181869.1"/>
    </source>
</evidence>
<dbReference type="PANTHER" id="PTHR44051">
    <property type="entry name" value="GLUTATHIONE S-TRANSFERASE-RELATED"/>
    <property type="match status" value="1"/>
</dbReference>